<sequence length="72" mass="8358">YRGVSAPPGTPKEAVDILAAAFKKINENPEFIEKMEPLGFTLLFWGPEEYNKKIEERTKFYQELLAEYGFKK</sequence>
<dbReference type="Gene3D" id="3.40.190.150">
    <property type="entry name" value="Bordetella uptake gene, domain 1"/>
    <property type="match status" value="1"/>
</dbReference>
<accession>X1SMY8</accession>
<evidence type="ECO:0000313" key="1">
    <source>
        <dbReference type="EMBL" id="GAI94432.1"/>
    </source>
</evidence>
<proteinExistence type="predicted"/>
<dbReference type="EMBL" id="BARW01016728">
    <property type="protein sequence ID" value="GAI94432.1"/>
    <property type="molecule type" value="Genomic_DNA"/>
</dbReference>
<dbReference type="AlphaFoldDB" id="X1SMY8"/>
<gene>
    <name evidence="1" type="ORF">S12H4_29053</name>
</gene>
<protein>
    <recommendedName>
        <fullName evidence="2">Tripartite tricarboxylate transporter substrate binding protein</fullName>
    </recommendedName>
</protein>
<reference evidence="1" key="1">
    <citation type="journal article" date="2014" name="Front. Microbiol.">
        <title>High frequency of phylogenetically diverse reductive dehalogenase-homologous genes in deep subseafloor sedimentary metagenomes.</title>
        <authorList>
            <person name="Kawai M."/>
            <person name="Futagami T."/>
            <person name="Toyoda A."/>
            <person name="Takaki Y."/>
            <person name="Nishi S."/>
            <person name="Hori S."/>
            <person name="Arai W."/>
            <person name="Tsubouchi T."/>
            <person name="Morono Y."/>
            <person name="Uchiyama I."/>
            <person name="Ito T."/>
            <person name="Fujiyama A."/>
            <person name="Inagaki F."/>
            <person name="Takami H."/>
        </authorList>
    </citation>
    <scope>NUCLEOTIDE SEQUENCE</scope>
    <source>
        <strain evidence="1">Expedition CK06-06</strain>
    </source>
</reference>
<comment type="caution">
    <text evidence="1">The sequence shown here is derived from an EMBL/GenBank/DDBJ whole genome shotgun (WGS) entry which is preliminary data.</text>
</comment>
<dbReference type="InterPro" id="IPR042100">
    <property type="entry name" value="Bug_dom1"/>
</dbReference>
<name>X1SMY8_9ZZZZ</name>
<organism evidence="1">
    <name type="scientific">marine sediment metagenome</name>
    <dbReference type="NCBI Taxonomy" id="412755"/>
    <lineage>
        <taxon>unclassified sequences</taxon>
        <taxon>metagenomes</taxon>
        <taxon>ecological metagenomes</taxon>
    </lineage>
</organism>
<feature type="non-terminal residue" evidence="1">
    <location>
        <position position="1"/>
    </location>
</feature>
<evidence type="ECO:0008006" key="2">
    <source>
        <dbReference type="Google" id="ProtNLM"/>
    </source>
</evidence>